<dbReference type="InterPro" id="IPR032687">
    <property type="entry name" value="AraC-type_N"/>
</dbReference>
<dbReference type="EMBL" id="QYRP01000002">
    <property type="protein sequence ID" value="RJS46783.1"/>
    <property type="molecule type" value="Genomic_DNA"/>
</dbReference>
<dbReference type="Gene3D" id="1.10.10.60">
    <property type="entry name" value="Homeodomain-like"/>
    <property type="match status" value="1"/>
</dbReference>
<dbReference type="InterPro" id="IPR018060">
    <property type="entry name" value="HTH_AraC"/>
</dbReference>
<dbReference type="AlphaFoldDB" id="A0A3A5H801"/>
<dbReference type="Pfam" id="PF12833">
    <property type="entry name" value="HTH_18"/>
    <property type="match status" value="1"/>
</dbReference>
<evidence type="ECO:0000256" key="2">
    <source>
        <dbReference type="ARBA" id="ARBA00023125"/>
    </source>
</evidence>
<proteinExistence type="predicted"/>
<keyword evidence="1" id="KW-0805">Transcription regulation</keyword>
<dbReference type="InterPro" id="IPR009057">
    <property type="entry name" value="Homeodomain-like_sf"/>
</dbReference>
<dbReference type="GO" id="GO:0005829">
    <property type="term" value="C:cytosol"/>
    <property type="evidence" value="ECO:0007669"/>
    <property type="project" value="TreeGrafter"/>
</dbReference>
<dbReference type="SUPFAM" id="SSF46689">
    <property type="entry name" value="Homeodomain-like"/>
    <property type="match status" value="1"/>
</dbReference>
<dbReference type="GO" id="GO:0003700">
    <property type="term" value="F:DNA-binding transcription factor activity"/>
    <property type="evidence" value="ECO:0007669"/>
    <property type="project" value="InterPro"/>
</dbReference>
<organism evidence="5 6">
    <name type="scientific">Nocardioides cavernaquae</name>
    <dbReference type="NCBI Taxonomy" id="2321396"/>
    <lineage>
        <taxon>Bacteria</taxon>
        <taxon>Bacillati</taxon>
        <taxon>Actinomycetota</taxon>
        <taxon>Actinomycetes</taxon>
        <taxon>Propionibacteriales</taxon>
        <taxon>Nocardioidaceae</taxon>
        <taxon>Nocardioides</taxon>
    </lineage>
</organism>
<evidence type="ECO:0000256" key="1">
    <source>
        <dbReference type="ARBA" id="ARBA00023015"/>
    </source>
</evidence>
<keyword evidence="2" id="KW-0238">DNA-binding</keyword>
<protein>
    <submittedName>
        <fullName evidence="5">AraC family transcriptional regulator</fullName>
    </submittedName>
</protein>
<dbReference type="PROSITE" id="PS01124">
    <property type="entry name" value="HTH_ARAC_FAMILY_2"/>
    <property type="match status" value="1"/>
</dbReference>
<dbReference type="OrthoDB" id="5241536at2"/>
<dbReference type="PANTHER" id="PTHR47894:SF4">
    <property type="entry name" value="HTH-TYPE TRANSCRIPTIONAL REGULATOR GADX"/>
    <property type="match status" value="1"/>
</dbReference>
<dbReference type="RefSeq" id="WP_120060754.1">
    <property type="nucleotide sequence ID" value="NZ_QYRP01000002.1"/>
</dbReference>
<dbReference type="SMART" id="SM00342">
    <property type="entry name" value="HTH_ARAC"/>
    <property type="match status" value="1"/>
</dbReference>
<comment type="caution">
    <text evidence="5">The sequence shown here is derived from an EMBL/GenBank/DDBJ whole genome shotgun (WGS) entry which is preliminary data.</text>
</comment>
<evidence type="ECO:0000256" key="3">
    <source>
        <dbReference type="ARBA" id="ARBA00023163"/>
    </source>
</evidence>
<dbReference type="GO" id="GO:0000976">
    <property type="term" value="F:transcription cis-regulatory region binding"/>
    <property type="evidence" value="ECO:0007669"/>
    <property type="project" value="TreeGrafter"/>
</dbReference>
<evidence type="ECO:0000259" key="4">
    <source>
        <dbReference type="PROSITE" id="PS01124"/>
    </source>
</evidence>
<feature type="domain" description="HTH araC/xylS-type" evidence="4">
    <location>
        <begin position="238"/>
        <end position="336"/>
    </location>
</feature>
<evidence type="ECO:0000313" key="6">
    <source>
        <dbReference type="Proteomes" id="UP000276542"/>
    </source>
</evidence>
<dbReference type="Pfam" id="PF12625">
    <property type="entry name" value="Arabinose_bd"/>
    <property type="match status" value="1"/>
</dbReference>
<dbReference type="Proteomes" id="UP000276542">
    <property type="component" value="Unassembled WGS sequence"/>
</dbReference>
<keyword evidence="6" id="KW-1185">Reference proteome</keyword>
<name>A0A3A5H801_9ACTN</name>
<sequence>MRDSDLPIRAGILRGLPALVTELGGEGDALLAAYGFDAEQIAQHDAFVSLRRVEQLLEDGASRLGVPDLGLRMAAQQDLHILGPLAIAMENAATVGDALLSADRFLFVLSPALSHEVIADPLGNQSLVALRYASTTGTVSPQSIDYGLGLVHRVVSVVSGGGSYGLRSVQLPHGRIAPEAVYREYFGADVSFDSPEAILRIPRQLLGVPVVGGNEVLRDIAVDFLESHFGQDEVPMTDLVLAILEGQPGPDRPDLAKVARLLSLHPRSLQRLLVAEGAGFKELVDRVRREQARKLIRTTKMSFSQIAVQVGLREQSSLTRAVQRWFGTSPSALRRDADDASR</sequence>
<gene>
    <name evidence="5" type="ORF">D4739_11525</name>
</gene>
<dbReference type="PANTHER" id="PTHR47894">
    <property type="entry name" value="HTH-TYPE TRANSCRIPTIONAL REGULATOR GADX"/>
    <property type="match status" value="1"/>
</dbReference>
<accession>A0A3A5H801</accession>
<evidence type="ECO:0000313" key="5">
    <source>
        <dbReference type="EMBL" id="RJS46783.1"/>
    </source>
</evidence>
<keyword evidence="3" id="KW-0804">Transcription</keyword>
<reference evidence="6" key="1">
    <citation type="submission" date="2018-09" db="EMBL/GenBank/DDBJ databases">
        <authorList>
            <person name="Zhu H."/>
        </authorList>
    </citation>
    <scope>NUCLEOTIDE SEQUENCE [LARGE SCALE GENOMIC DNA]</scope>
    <source>
        <strain evidence="6">K1W22B-1</strain>
    </source>
</reference>